<name>A0ABN3A8K5_9ACTN</name>
<accession>A0ABN3A8K5</accession>
<dbReference type="Proteomes" id="UP001501771">
    <property type="component" value="Unassembled WGS sequence"/>
</dbReference>
<protein>
    <recommendedName>
        <fullName evidence="5">DUF4352 domain-containing protein</fullName>
    </recommendedName>
</protein>
<gene>
    <name evidence="3" type="ORF">GCM10009844_43640</name>
</gene>
<keyword evidence="2" id="KW-0732">Signal</keyword>
<evidence type="ECO:0000313" key="4">
    <source>
        <dbReference type="Proteomes" id="UP001501771"/>
    </source>
</evidence>
<dbReference type="EMBL" id="BAAAQR010000018">
    <property type="protein sequence ID" value="GAA2155911.1"/>
    <property type="molecule type" value="Genomic_DNA"/>
</dbReference>
<feature type="chain" id="PRO_5045273667" description="DUF4352 domain-containing protein" evidence="2">
    <location>
        <begin position="27"/>
        <end position="237"/>
    </location>
</feature>
<feature type="signal peptide" evidence="2">
    <location>
        <begin position="1"/>
        <end position="26"/>
    </location>
</feature>
<feature type="region of interest" description="Disordered" evidence="1">
    <location>
        <begin position="33"/>
        <end position="58"/>
    </location>
</feature>
<organism evidence="3 4">
    <name type="scientific">Nocardioides koreensis</name>
    <dbReference type="NCBI Taxonomy" id="433651"/>
    <lineage>
        <taxon>Bacteria</taxon>
        <taxon>Bacillati</taxon>
        <taxon>Actinomycetota</taxon>
        <taxon>Actinomycetes</taxon>
        <taxon>Propionibacteriales</taxon>
        <taxon>Nocardioidaceae</taxon>
        <taxon>Nocardioides</taxon>
    </lineage>
</organism>
<feature type="region of interest" description="Disordered" evidence="1">
    <location>
        <begin position="211"/>
        <end position="237"/>
    </location>
</feature>
<feature type="compositionally biased region" description="Low complexity" evidence="1">
    <location>
        <begin position="33"/>
        <end position="51"/>
    </location>
</feature>
<evidence type="ECO:0000256" key="2">
    <source>
        <dbReference type="SAM" id="SignalP"/>
    </source>
</evidence>
<evidence type="ECO:0008006" key="5">
    <source>
        <dbReference type="Google" id="ProtNLM"/>
    </source>
</evidence>
<evidence type="ECO:0000313" key="3">
    <source>
        <dbReference type="EMBL" id="GAA2155911.1"/>
    </source>
</evidence>
<comment type="caution">
    <text evidence="3">The sequence shown here is derived from an EMBL/GenBank/DDBJ whole genome shotgun (WGS) entry which is preliminary data.</text>
</comment>
<sequence length="237" mass="25353">MHTLLMRSRLVPFAASAVLVPALVLAGCSGDDGSKDASASSSQTPSESGSATTKPYLPVPDGVELTAQGSRLDLGKPAVVAYEPRQDTVGVLDVKVTSMEKTTFAASFKGWQIDEATKKTNPYFVHATVKNVGKSDLGGRPVPLYIVDGRNTLIEASMFKSTFKPCPSRPFPKKFGHGDTVKACLVYLSPRHGDLTAVSFRPTQAFDPITWTGELTRPGADQPKKDDKGKKKQGKKG</sequence>
<evidence type="ECO:0000256" key="1">
    <source>
        <dbReference type="SAM" id="MobiDB-lite"/>
    </source>
</evidence>
<keyword evidence="4" id="KW-1185">Reference proteome</keyword>
<reference evidence="3 4" key="1">
    <citation type="journal article" date="2019" name="Int. J. Syst. Evol. Microbiol.">
        <title>The Global Catalogue of Microorganisms (GCM) 10K type strain sequencing project: providing services to taxonomists for standard genome sequencing and annotation.</title>
        <authorList>
            <consortium name="The Broad Institute Genomics Platform"/>
            <consortium name="The Broad Institute Genome Sequencing Center for Infectious Disease"/>
            <person name="Wu L."/>
            <person name="Ma J."/>
        </authorList>
    </citation>
    <scope>NUCLEOTIDE SEQUENCE [LARGE SCALE GENOMIC DNA]</scope>
    <source>
        <strain evidence="3 4">JCM 16022</strain>
    </source>
</reference>
<proteinExistence type="predicted"/>
<dbReference type="PROSITE" id="PS51257">
    <property type="entry name" value="PROKAR_LIPOPROTEIN"/>
    <property type="match status" value="1"/>
</dbReference>